<feature type="non-terminal residue" evidence="1">
    <location>
        <position position="1"/>
    </location>
</feature>
<protein>
    <submittedName>
        <fullName evidence="1">Uncharacterized protein</fullName>
    </submittedName>
</protein>
<accession>A0A0B7A747</accession>
<proteinExistence type="predicted"/>
<reference evidence="1" key="1">
    <citation type="submission" date="2014-12" db="EMBL/GenBank/DDBJ databases">
        <title>Insight into the proteome of Arion vulgaris.</title>
        <authorList>
            <person name="Aradska J."/>
            <person name="Bulat T."/>
            <person name="Smidak R."/>
            <person name="Sarate P."/>
            <person name="Gangsoo J."/>
            <person name="Sialana F."/>
            <person name="Bilban M."/>
            <person name="Lubec G."/>
        </authorList>
    </citation>
    <scope>NUCLEOTIDE SEQUENCE</scope>
    <source>
        <tissue evidence="1">Skin</tissue>
    </source>
</reference>
<name>A0A0B7A747_9EUPU</name>
<sequence>PKLLIASLKFEMIKQHQELAQHLITEYIKLKIFALFYESSRQITRSEALMYAKAQHHPTSLSLASRYLRAALSNVVSTCSRVIHSWHPIVYLLL</sequence>
<evidence type="ECO:0000313" key="1">
    <source>
        <dbReference type="EMBL" id="CEK75831.1"/>
    </source>
</evidence>
<organism evidence="1">
    <name type="scientific">Arion vulgaris</name>
    <dbReference type="NCBI Taxonomy" id="1028688"/>
    <lineage>
        <taxon>Eukaryota</taxon>
        <taxon>Metazoa</taxon>
        <taxon>Spiralia</taxon>
        <taxon>Lophotrochozoa</taxon>
        <taxon>Mollusca</taxon>
        <taxon>Gastropoda</taxon>
        <taxon>Heterobranchia</taxon>
        <taxon>Euthyneura</taxon>
        <taxon>Panpulmonata</taxon>
        <taxon>Eupulmonata</taxon>
        <taxon>Stylommatophora</taxon>
        <taxon>Helicina</taxon>
        <taxon>Arionoidea</taxon>
        <taxon>Arionidae</taxon>
        <taxon>Arion</taxon>
    </lineage>
</organism>
<gene>
    <name evidence="1" type="primary">ORF97223</name>
</gene>
<dbReference type="EMBL" id="HACG01028966">
    <property type="protein sequence ID" value="CEK75831.1"/>
    <property type="molecule type" value="Transcribed_RNA"/>
</dbReference>
<dbReference type="AlphaFoldDB" id="A0A0B7A747"/>